<evidence type="ECO:0000256" key="11">
    <source>
        <dbReference type="ARBA" id="ARBA00023145"/>
    </source>
</evidence>
<evidence type="ECO:0000256" key="14">
    <source>
        <dbReference type="PIRNR" id="PIRNR036365"/>
    </source>
</evidence>
<dbReference type="InterPro" id="IPR035914">
    <property type="entry name" value="Sperma_CUB_dom_sf"/>
</dbReference>
<evidence type="ECO:0000256" key="3">
    <source>
        <dbReference type="ARBA" id="ARBA00022525"/>
    </source>
</evidence>
<keyword evidence="7 14" id="KW-0732">Signal</keyword>
<dbReference type="PIRSF" id="PIRSF036365">
    <property type="entry name" value="Astacin_nematoda"/>
    <property type="match status" value="1"/>
</dbReference>
<dbReference type="InterPro" id="IPR024079">
    <property type="entry name" value="MetalloPept_cat_dom_sf"/>
</dbReference>
<evidence type="ECO:0000313" key="22">
    <source>
        <dbReference type="WBParaSite" id="MBELARI_LOCUS7760"/>
    </source>
</evidence>
<evidence type="ECO:0000256" key="2">
    <source>
        <dbReference type="ARBA" id="ARBA00004613"/>
    </source>
</evidence>
<keyword evidence="21" id="KW-1185">Reference proteome</keyword>
<dbReference type="SUPFAM" id="SSF49854">
    <property type="entry name" value="Spermadhesin, CUB domain"/>
    <property type="match status" value="1"/>
</dbReference>
<dbReference type="InterPro" id="IPR017050">
    <property type="entry name" value="Metallopeptidase_nem"/>
</dbReference>
<name>A0AAF3FKX0_9BILA</name>
<feature type="binding site" evidence="16">
    <location>
        <position position="245"/>
    </location>
    <ligand>
        <name>Zn(2+)</name>
        <dbReference type="ChEBI" id="CHEBI:29105"/>
        <note>catalytic</note>
    </ligand>
</feature>
<keyword evidence="4 15" id="KW-0245">EGF-like domain</keyword>
<feature type="signal peptide" evidence="14 17">
    <location>
        <begin position="1"/>
        <end position="19"/>
    </location>
</feature>
<dbReference type="FunFam" id="3.40.390.10:FF:000048">
    <property type="entry name" value="Zinc metalloproteinase"/>
    <property type="match status" value="1"/>
</dbReference>
<keyword evidence="6 16" id="KW-0479">Metal-binding</keyword>
<dbReference type="GO" id="GO:0004222">
    <property type="term" value="F:metalloendopeptidase activity"/>
    <property type="evidence" value="ECO:0007669"/>
    <property type="project" value="UniProtKB-UniRule"/>
</dbReference>
<keyword evidence="3 14" id="KW-0964">Secreted</keyword>
<protein>
    <recommendedName>
        <fullName evidence="14">Zinc metalloproteinase</fullName>
    </recommendedName>
</protein>
<dbReference type="PRINTS" id="PR00480">
    <property type="entry name" value="ASTACIN"/>
</dbReference>
<dbReference type="Pfam" id="PF01400">
    <property type="entry name" value="Astacin"/>
    <property type="match status" value="1"/>
</dbReference>
<feature type="domain" description="Peptidase M12A" evidence="20">
    <location>
        <begin position="150"/>
        <end position="343"/>
    </location>
</feature>
<feature type="domain" description="EGF-like" evidence="19">
    <location>
        <begin position="338"/>
        <end position="378"/>
    </location>
</feature>
<evidence type="ECO:0000256" key="10">
    <source>
        <dbReference type="ARBA" id="ARBA00023049"/>
    </source>
</evidence>
<evidence type="ECO:0000256" key="4">
    <source>
        <dbReference type="ARBA" id="ARBA00022536"/>
    </source>
</evidence>
<evidence type="ECO:0000256" key="17">
    <source>
        <dbReference type="RuleBase" id="RU361183"/>
    </source>
</evidence>
<dbReference type="PROSITE" id="PS00022">
    <property type="entry name" value="EGF_1"/>
    <property type="match status" value="1"/>
</dbReference>
<evidence type="ECO:0000256" key="15">
    <source>
        <dbReference type="PROSITE-ProRule" id="PRU00076"/>
    </source>
</evidence>
<feature type="binding site" evidence="16">
    <location>
        <position position="251"/>
    </location>
    <ligand>
        <name>Zn(2+)</name>
        <dbReference type="ChEBI" id="CHEBI:29105"/>
        <note>catalytic</note>
    </ligand>
</feature>
<dbReference type="CDD" id="cd04280">
    <property type="entry name" value="ZnMc_astacin_like"/>
    <property type="match status" value="1"/>
</dbReference>
<evidence type="ECO:0000256" key="12">
    <source>
        <dbReference type="ARBA" id="ARBA00023157"/>
    </source>
</evidence>
<keyword evidence="10 16" id="KW-0482">Metalloprotease</keyword>
<dbReference type="Proteomes" id="UP000887575">
    <property type="component" value="Unassembled WGS sequence"/>
</dbReference>
<dbReference type="AlphaFoldDB" id="A0AAF3FKX0"/>
<keyword evidence="5 16" id="KW-0645">Protease</keyword>
<dbReference type="GO" id="GO:0018996">
    <property type="term" value="P:molting cycle, collagen and cuticulin-based cuticle"/>
    <property type="evidence" value="ECO:0007669"/>
    <property type="project" value="InterPro"/>
</dbReference>
<dbReference type="PANTHER" id="PTHR10127">
    <property type="entry name" value="DISCOIDIN, CUB, EGF, LAMININ , AND ZINC METALLOPROTEASE DOMAIN CONTAINING"/>
    <property type="match status" value="1"/>
</dbReference>
<dbReference type="Gene3D" id="3.40.390.10">
    <property type="entry name" value="Collagenase (Catalytic Domain)"/>
    <property type="match status" value="1"/>
</dbReference>
<evidence type="ECO:0000256" key="8">
    <source>
        <dbReference type="ARBA" id="ARBA00022801"/>
    </source>
</evidence>
<dbReference type="PROSITE" id="PS50026">
    <property type="entry name" value="EGF_3"/>
    <property type="match status" value="1"/>
</dbReference>
<dbReference type="InterPro" id="IPR006026">
    <property type="entry name" value="Peptidase_Metallo"/>
</dbReference>
<dbReference type="InterPro" id="IPR001506">
    <property type="entry name" value="Peptidase_M12A"/>
</dbReference>
<keyword evidence="13" id="KW-0325">Glycoprotein</keyword>
<dbReference type="SMART" id="SM00235">
    <property type="entry name" value="ZnMc"/>
    <property type="match status" value="1"/>
</dbReference>
<dbReference type="PROSITE" id="PS01186">
    <property type="entry name" value="EGF_2"/>
    <property type="match status" value="1"/>
</dbReference>
<sequence length="521" mass="57851">MLLKLGVALFIIGFCLVEARGWQKDGKQRRKHKFGNMTDDQVKGFKNSLRKTNVDRFVAALDRLADKNGTDIEPSANEKAAMKERIKHLRKHVRSPKIHEDGDDMTEVNEKAGVAESLYQGDMALDDSQVDAILGEFVDGPADARKKRQAFYNSRYPRNLWGNTFYYYFDPSLTDEAKAISQVAIAFWQNSTCVNFEENSTAPNRVRFFKGQGCYSYVGMIGGEQDLSLGSGCQYFRQAAHEIAHALGFFHEQSRYDRDTAITVNTENVKPESVGNYRETETRNNNYNMPYDYGSIMQYADTSFTANGGKTMISKVPVYQDNMGSQSVSFYDISMMNEHYQCKQKCTSGATCVNGGFRNSRNCNTCICPSGYGGATCSDRAPGCGATLTATSATQTLNITIGVRTSVDYPTFETCNYLIKAPASNKVEVVLRAIAGNVQCRAGCIYKGIEVKATNDHRYTGIRYCCSDDVGTTIVSEGNIVPVIAFNRYHQSNYTVTYRSVPSSTASTILAIQLPMSKPTL</sequence>
<dbReference type="InterPro" id="IPR000859">
    <property type="entry name" value="CUB_dom"/>
</dbReference>
<evidence type="ECO:0000256" key="1">
    <source>
        <dbReference type="ARBA" id="ARBA00002657"/>
    </source>
</evidence>
<keyword evidence="12 15" id="KW-1015">Disulfide bond</keyword>
<dbReference type="SUPFAM" id="SSF55486">
    <property type="entry name" value="Metalloproteases ('zincins'), catalytic domain"/>
    <property type="match status" value="1"/>
</dbReference>
<comment type="subcellular location">
    <subcellularLocation>
        <location evidence="2 14">Secreted</location>
    </subcellularLocation>
</comment>
<evidence type="ECO:0000256" key="16">
    <source>
        <dbReference type="PROSITE-ProRule" id="PRU01211"/>
    </source>
</evidence>
<evidence type="ECO:0000259" key="19">
    <source>
        <dbReference type="PROSITE" id="PS50026"/>
    </source>
</evidence>
<dbReference type="Gene3D" id="2.60.120.290">
    <property type="entry name" value="Spermadhesin, CUB domain"/>
    <property type="match status" value="1"/>
</dbReference>
<proteinExistence type="predicted"/>
<keyword evidence="9 16" id="KW-0862">Zinc</keyword>
<evidence type="ECO:0000256" key="6">
    <source>
        <dbReference type="ARBA" id="ARBA00022723"/>
    </source>
</evidence>
<comment type="function">
    <text evidence="1">Metalloprotease.</text>
</comment>
<feature type="binding site" evidence="16">
    <location>
        <position position="241"/>
    </location>
    <ligand>
        <name>Zn(2+)</name>
        <dbReference type="ChEBI" id="CHEBI:29105"/>
        <note>catalytic</note>
    </ligand>
</feature>
<dbReference type="PROSITE" id="PS01180">
    <property type="entry name" value="CUB"/>
    <property type="match status" value="1"/>
</dbReference>
<feature type="domain" description="CUB" evidence="18">
    <location>
        <begin position="384"/>
        <end position="501"/>
    </location>
</feature>
<comment type="caution">
    <text evidence="15">Lacks conserved residue(s) required for the propagation of feature annotation.</text>
</comment>
<organism evidence="21 22">
    <name type="scientific">Mesorhabditis belari</name>
    <dbReference type="NCBI Taxonomy" id="2138241"/>
    <lineage>
        <taxon>Eukaryota</taxon>
        <taxon>Metazoa</taxon>
        <taxon>Ecdysozoa</taxon>
        <taxon>Nematoda</taxon>
        <taxon>Chromadorea</taxon>
        <taxon>Rhabditida</taxon>
        <taxon>Rhabditina</taxon>
        <taxon>Rhabditomorpha</taxon>
        <taxon>Rhabditoidea</taxon>
        <taxon>Rhabditidae</taxon>
        <taxon>Mesorhabditinae</taxon>
        <taxon>Mesorhabditis</taxon>
    </lineage>
</organism>
<dbReference type="GO" id="GO:0005576">
    <property type="term" value="C:extracellular region"/>
    <property type="evidence" value="ECO:0007669"/>
    <property type="project" value="UniProtKB-SubCell"/>
</dbReference>
<feature type="chain" id="PRO_5041765724" description="Zinc metalloproteinase" evidence="14 17">
    <location>
        <begin position="20"/>
        <end position="521"/>
    </location>
</feature>
<evidence type="ECO:0000259" key="18">
    <source>
        <dbReference type="PROSITE" id="PS01180"/>
    </source>
</evidence>
<accession>A0AAF3FKX0</accession>
<feature type="disulfide bond" evidence="15">
    <location>
        <begin position="368"/>
        <end position="377"/>
    </location>
</feature>
<evidence type="ECO:0000256" key="5">
    <source>
        <dbReference type="ARBA" id="ARBA00022670"/>
    </source>
</evidence>
<reference evidence="22" key="1">
    <citation type="submission" date="2024-02" db="UniProtKB">
        <authorList>
            <consortium name="WormBaseParasite"/>
        </authorList>
    </citation>
    <scope>IDENTIFICATION</scope>
</reference>
<dbReference type="InterPro" id="IPR034035">
    <property type="entry name" value="Astacin-like_dom"/>
</dbReference>
<dbReference type="PANTHER" id="PTHR10127:SF793">
    <property type="entry name" value="ZINC METALLOPROTEINASE NAS-31"/>
    <property type="match status" value="1"/>
</dbReference>
<keyword evidence="11" id="KW-0865">Zymogen</keyword>
<dbReference type="WBParaSite" id="MBELARI_LOCUS7760">
    <property type="protein sequence ID" value="MBELARI_LOCUS7760"/>
    <property type="gene ID" value="MBELARI_LOCUS7760"/>
</dbReference>
<comment type="cofactor">
    <cofactor evidence="16 17">
        <name>Zn(2+)</name>
        <dbReference type="ChEBI" id="CHEBI:29105"/>
    </cofactor>
    <text evidence="16 17">Binds 1 zinc ion per subunit.</text>
</comment>
<keyword evidence="8 16" id="KW-0378">Hydrolase</keyword>
<dbReference type="PROSITE" id="PS51864">
    <property type="entry name" value="ASTACIN"/>
    <property type="match status" value="1"/>
</dbReference>
<dbReference type="SMART" id="SM00042">
    <property type="entry name" value="CUB"/>
    <property type="match status" value="1"/>
</dbReference>
<feature type="disulfide bond" evidence="15">
    <location>
        <begin position="342"/>
        <end position="352"/>
    </location>
</feature>
<evidence type="ECO:0000256" key="13">
    <source>
        <dbReference type="ARBA" id="ARBA00023180"/>
    </source>
</evidence>
<evidence type="ECO:0000256" key="7">
    <source>
        <dbReference type="ARBA" id="ARBA00022729"/>
    </source>
</evidence>
<evidence type="ECO:0000313" key="21">
    <source>
        <dbReference type="Proteomes" id="UP000887575"/>
    </source>
</evidence>
<evidence type="ECO:0000259" key="20">
    <source>
        <dbReference type="PROSITE" id="PS51864"/>
    </source>
</evidence>
<dbReference type="GO" id="GO:0006508">
    <property type="term" value="P:proteolysis"/>
    <property type="evidence" value="ECO:0007669"/>
    <property type="project" value="UniProtKB-KW"/>
</dbReference>
<evidence type="ECO:0000256" key="9">
    <source>
        <dbReference type="ARBA" id="ARBA00022833"/>
    </source>
</evidence>
<feature type="active site" evidence="16">
    <location>
        <position position="242"/>
    </location>
</feature>
<dbReference type="InterPro" id="IPR000742">
    <property type="entry name" value="EGF"/>
</dbReference>
<dbReference type="GO" id="GO:0008270">
    <property type="term" value="F:zinc ion binding"/>
    <property type="evidence" value="ECO:0007669"/>
    <property type="project" value="UniProtKB-UniRule"/>
</dbReference>